<dbReference type="Proteomes" id="UP000753908">
    <property type="component" value="Unassembled WGS sequence"/>
</dbReference>
<gene>
    <name evidence="1" type="ORF">KME25_33225</name>
</gene>
<evidence type="ECO:0000313" key="1">
    <source>
        <dbReference type="EMBL" id="MBW4549232.1"/>
    </source>
</evidence>
<dbReference type="EMBL" id="JAHHIF010000087">
    <property type="protein sequence ID" value="MBW4549232.1"/>
    <property type="molecule type" value="Genomic_DNA"/>
</dbReference>
<protein>
    <submittedName>
        <fullName evidence="1">Uncharacterized protein</fullName>
    </submittedName>
</protein>
<reference evidence="1" key="2">
    <citation type="journal article" date="2022" name="Microbiol. Resour. Announc.">
        <title>Metagenome Sequencing to Explore Phylogenomics of Terrestrial Cyanobacteria.</title>
        <authorList>
            <person name="Ward R.D."/>
            <person name="Stajich J.E."/>
            <person name="Johansen J.R."/>
            <person name="Huntemann M."/>
            <person name="Clum A."/>
            <person name="Foster B."/>
            <person name="Foster B."/>
            <person name="Roux S."/>
            <person name="Palaniappan K."/>
            <person name="Varghese N."/>
            <person name="Mukherjee S."/>
            <person name="Reddy T.B.K."/>
            <person name="Daum C."/>
            <person name="Copeland A."/>
            <person name="Chen I.A."/>
            <person name="Ivanova N.N."/>
            <person name="Kyrpides N.C."/>
            <person name="Shapiro N."/>
            <person name="Eloe-Fadrosh E.A."/>
            <person name="Pietrasiak N."/>
        </authorList>
    </citation>
    <scope>NUCLEOTIDE SEQUENCE</scope>
    <source>
        <strain evidence="1">CPER-KK1</strain>
    </source>
</reference>
<sequence length="86" mass="9813">MDALTEYGELPVNLPMLYLRPSKQNAKLWQDFQAFLCQSCFWGCLEGMGFRVQITGGISSILHPKTEEAWEEKELVDIQLAIGLKH</sequence>
<organism evidence="1 2">
    <name type="scientific">Symplocastrum torsivum CPER-KK1</name>
    <dbReference type="NCBI Taxonomy" id="450513"/>
    <lineage>
        <taxon>Bacteria</taxon>
        <taxon>Bacillati</taxon>
        <taxon>Cyanobacteriota</taxon>
        <taxon>Cyanophyceae</taxon>
        <taxon>Oscillatoriophycideae</taxon>
        <taxon>Oscillatoriales</taxon>
        <taxon>Microcoleaceae</taxon>
        <taxon>Symplocastrum</taxon>
    </lineage>
</organism>
<evidence type="ECO:0000313" key="2">
    <source>
        <dbReference type="Proteomes" id="UP000753908"/>
    </source>
</evidence>
<comment type="caution">
    <text evidence="1">The sequence shown here is derived from an EMBL/GenBank/DDBJ whole genome shotgun (WGS) entry which is preliminary data.</text>
</comment>
<dbReference type="AlphaFoldDB" id="A0A951PSS2"/>
<reference evidence="1" key="1">
    <citation type="submission" date="2021-05" db="EMBL/GenBank/DDBJ databases">
        <authorList>
            <person name="Pietrasiak N."/>
            <person name="Ward R."/>
            <person name="Stajich J.E."/>
            <person name="Kurbessoian T."/>
        </authorList>
    </citation>
    <scope>NUCLEOTIDE SEQUENCE</scope>
    <source>
        <strain evidence="1">CPER-KK1</strain>
    </source>
</reference>
<proteinExistence type="predicted"/>
<name>A0A951PSS2_9CYAN</name>
<accession>A0A951PSS2</accession>